<gene>
    <name evidence="9" type="ORF">ENT52_00150</name>
</gene>
<evidence type="ECO:0000256" key="7">
    <source>
        <dbReference type="ARBA" id="ARBA00023264"/>
    </source>
</evidence>
<dbReference type="InterPro" id="IPR036188">
    <property type="entry name" value="FAD/NAD-bd_sf"/>
</dbReference>
<evidence type="ECO:0000256" key="2">
    <source>
        <dbReference type="ARBA" id="ARBA00022630"/>
    </source>
</evidence>
<sequence>MDVIVAGIGVAGAFALRRLSKSLEVLGIDKRERLGYPVKCGEIIPTKEEMRRLLPELDDYAIFDLPKRFESNRTKTISFCLPNGKCYEIDFEFHVVRRDEMIETIAKESGHRIEREVILNYRNRKLYTDKGEREAKVIIACDGANSRIAKALRVWNYEIASAKQFVMKNVECDEKCVYMFLGREISPGAYGWVIPKGKGYANVGVGFRREFSNESVHKVLERFVKEFPYSSQLLKKAEVVSKIGAVLPIDKPLERAVYENVVFAGDSASMIISHVGGGIPTSMIAGDLAGKVANEFLLENGKLEKYDSLWKKYLGKPLLRAYFFRRLWDLFAGENERFLKIMKFVSAKDLEKILHCEIPWKLRPLYALFKHLL</sequence>
<evidence type="ECO:0000256" key="5">
    <source>
        <dbReference type="ARBA" id="ARBA00023098"/>
    </source>
</evidence>
<keyword evidence="4" id="KW-0560">Oxidoreductase</keyword>
<name>A0A7J3M085_ARCFL</name>
<evidence type="ECO:0000256" key="3">
    <source>
        <dbReference type="ARBA" id="ARBA00022827"/>
    </source>
</evidence>
<dbReference type="Pfam" id="PF22578">
    <property type="entry name" value="GGR_cat"/>
    <property type="match status" value="1"/>
</dbReference>
<proteinExistence type="predicted"/>
<dbReference type="EMBL" id="DSYZ01000005">
    <property type="protein sequence ID" value="HGT82138.1"/>
    <property type="molecule type" value="Genomic_DNA"/>
</dbReference>
<dbReference type="InterPro" id="IPR011777">
    <property type="entry name" value="Geranylgeranyl_Rdtase_fam"/>
</dbReference>
<evidence type="ECO:0000259" key="8">
    <source>
        <dbReference type="Pfam" id="PF22578"/>
    </source>
</evidence>
<dbReference type="InterPro" id="IPR054715">
    <property type="entry name" value="GGR_cat"/>
</dbReference>
<reference evidence="9" key="1">
    <citation type="journal article" date="2020" name="mSystems">
        <title>Genome- and Community-Level Interaction Insights into Carbon Utilization and Element Cycling Functions of Hydrothermarchaeota in Hydrothermal Sediment.</title>
        <authorList>
            <person name="Zhou Z."/>
            <person name="Liu Y."/>
            <person name="Xu W."/>
            <person name="Pan J."/>
            <person name="Luo Z.H."/>
            <person name="Li M."/>
        </authorList>
    </citation>
    <scope>NUCLEOTIDE SEQUENCE [LARGE SCALE GENOMIC DNA]</scope>
    <source>
        <strain evidence="9">SpSt-587</strain>
    </source>
</reference>
<dbReference type="NCBIfam" id="TIGR02032">
    <property type="entry name" value="GG-red-SF"/>
    <property type="match status" value="1"/>
</dbReference>
<comment type="caution">
    <text evidence="9">The sequence shown here is derived from an EMBL/GenBank/DDBJ whole genome shotgun (WGS) entry which is preliminary data.</text>
</comment>
<evidence type="ECO:0000313" key="9">
    <source>
        <dbReference type="EMBL" id="HGT82138.1"/>
    </source>
</evidence>
<keyword evidence="6" id="KW-0594">Phospholipid biosynthesis</keyword>
<dbReference type="AlphaFoldDB" id="A0A7J3M085"/>
<dbReference type="GO" id="GO:0008654">
    <property type="term" value="P:phospholipid biosynthetic process"/>
    <property type="evidence" value="ECO:0007669"/>
    <property type="project" value="UniProtKB-KW"/>
</dbReference>
<accession>A0A7J3M085</accession>
<keyword evidence="3" id="KW-0274">FAD</keyword>
<dbReference type="SUPFAM" id="SSF51905">
    <property type="entry name" value="FAD/NAD(P)-binding domain"/>
    <property type="match status" value="1"/>
</dbReference>
<keyword evidence="2" id="KW-0285">Flavoprotein</keyword>
<keyword evidence="5" id="KW-0443">Lipid metabolism</keyword>
<organism evidence="9">
    <name type="scientific">Archaeoglobus fulgidus</name>
    <dbReference type="NCBI Taxonomy" id="2234"/>
    <lineage>
        <taxon>Archaea</taxon>
        <taxon>Methanobacteriati</taxon>
        <taxon>Methanobacteriota</taxon>
        <taxon>Archaeoglobi</taxon>
        <taxon>Archaeoglobales</taxon>
        <taxon>Archaeoglobaceae</taxon>
        <taxon>Archaeoglobus</taxon>
    </lineage>
</organism>
<evidence type="ECO:0000256" key="4">
    <source>
        <dbReference type="ARBA" id="ARBA00023002"/>
    </source>
</evidence>
<dbReference type="GO" id="GO:0016628">
    <property type="term" value="F:oxidoreductase activity, acting on the CH-CH group of donors, NAD or NADP as acceptor"/>
    <property type="evidence" value="ECO:0007669"/>
    <property type="project" value="InterPro"/>
</dbReference>
<feature type="domain" description="Digeranylgeranylglycerophospholipid reductase catalytic" evidence="8">
    <location>
        <begin position="159"/>
        <end position="241"/>
    </location>
</feature>
<keyword evidence="1" id="KW-0444">Lipid biosynthesis</keyword>
<keyword evidence="7" id="KW-1208">Phospholipid metabolism</keyword>
<dbReference type="PANTHER" id="PTHR42685:SF18">
    <property type="entry name" value="DIGERANYLGERANYLGLYCEROPHOSPHOLIPID REDUCTASE"/>
    <property type="match status" value="1"/>
</dbReference>
<protein>
    <submittedName>
        <fullName evidence="9">Geranylgeranyl reductase family protein</fullName>
    </submittedName>
</protein>
<dbReference type="Gene3D" id="3.50.50.60">
    <property type="entry name" value="FAD/NAD(P)-binding domain"/>
    <property type="match status" value="1"/>
</dbReference>
<evidence type="ECO:0000256" key="6">
    <source>
        <dbReference type="ARBA" id="ARBA00023209"/>
    </source>
</evidence>
<dbReference type="PANTHER" id="PTHR42685">
    <property type="entry name" value="GERANYLGERANYL DIPHOSPHATE REDUCTASE"/>
    <property type="match status" value="1"/>
</dbReference>
<dbReference type="InterPro" id="IPR050407">
    <property type="entry name" value="Geranylgeranyl_reductase"/>
</dbReference>
<evidence type="ECO:0000256" key="1">
    <source>
        <dbReference type="ARBA" id="ARBA00022516"/>
    </source>
</evidence>